<protein>
    <submittedName>
        <fullName evidence="1">Uncharacterized protein</fullName>
    </submittedName>
</protein>
<reference evidence="1" key="1">
    <citation type="submission" date="2021-05" db="EMBL/GenBank/DDBJ databases">
        <authorList>
            <person name="Scholz U."/>
            <person name="Mascher M."/>
            <person name="Fiebig A."/>
        </authorList>
    </citation>
    <scope>NUCLEOTIDE SEQUENCE [LARGE SCALE GENOMIC DNA]</scope>
</reference>
<evidence type="ECO:0000313" key="2">
    <source>
        <dbReference type="Proteomes" id="UP001732700"/>
    </source>
</evidence>
<dbReference type="EnsemblPlants" id="AVESA.00010b.r2.6DG1176320.1">
    <property type="protein sequence ID" value="AVESA.00010b.r2.6DG1176320.1.CDS.1"/>
    <property type="gene ID" value="AVESA.00010b.r2.6DG1176320"/>
</dbReference>
<proteinExistence type="predicted"/>
<dbReference type="Proteomes" id="UP001732700">
    <property type="component" value="Chromosome 6D"/>
</dbReference>
<evidence type="ECO:0000313" key="1">
    <source>
        <dbReference type="EnsemblPlants" id="AVESA.00010b.r2.6DG1176320.1.CDS.1"/>
    </source>
</evidence>
<name>A0ACD5ZN83_AVESA</name>
<reference evidence="1" key="2">
    <citation type="submission" date="2025-09" db="UniProtKB">
        <authorList>
            <consortium name="EnsemblPlants"/>
        </authorList>
    </citation>
    <scope>IDENTIFICATION</scope>
</reference>
<keyword evidence="2" id="KW-1185">Reference proteome</keyword>
<organism evidence="1 2">
    <name type="scientific">Avena sativa</name>
    <name type="common">Oat</name>
    <dbReference type="NCBI Taxonomy" id="4498"/>
    <lineage>
        <taxon>Eukaryota</taxon>
        <taxon>Viridiplantae</taxon>
        <taxon>Streptophyta</taxon>
        <taxon>Embryophyta</taxon>
        <taxon>Tracheophyta</taxon>
        <taxon>Spermatophyta</taxon>
        <taxon>Magnoliopsida</taxon>
        <taxon>Liliopsida</taxon>
        <taxon>Poales</taxon>
        <taxon>Poaceae</taxon>
        <taxon>BOP clade</taxon>
        <taxon>Pooideae</taxon>
        <taxon>Poodae</taxon>
        <taxon>Poeae</taxon>
        <taxon>Poeae Chloroplast Group 1 (Aveneae type)</taxon>
        <taxon>Aveninae</taxon>
        <taxon>Avena</taxon>
    </lineage>
</organism>
<sequence length="122" mass="14320">MERPEKLRKNQQQSNSTLELSSARQVKKQKTKHAKDDFHERYLSLKREDIDRLVAIEERKAEDPYSIQKCITTLEGLKDLQIGDMLKTADLFTDNKNNREVSLSFSNDALRLAWLTRKIQQT</sequence>
<accession>A0ACD5ZN83</accession>